<keyword evidence="4" id="KW-0812">Transmembrane</keyword>
<dbReference type="InterPro" id="IPR010090">
    <property type="entry name" value="Phage_tape_meas"/>
</dbReference>
<feature type="transmembrane region" description="Helical" evidence="4">
    <location>
        <begin position="481"/>
        <end position="502"/>
    </location>
</feature>
<feature type="domain" description="Phage tail tape measure protein" evidence="5">
    <location>
        <begin position="100"/>
        <end position="303"/>
    </location>
</feature>
<feature type="transmembrane region" description="Helical" evidence="4">
    <location>
        <begin position="454"/>
        <end position="475"/>
    </location>
</feature>
<dbReference type="PANTHER" id="PTHR37813">
    <property type="entry name" value="FELS-2 PROPHAGE PROTEIN"/>
    <property type="match status" value="1"/>
</dbReference>
<feature type="transmembrane region" description="Helical" evidence="4">
    <location>
        <begin position="419"/>
        <end position="442"/>
    </location>
</feature>
<evidence type="ECO:0000256" key="3">
    <source>
        <dbReference type="SAM" id="MobiDB-lite"/>
    </source>
</evidence>
<keyword evidence="2" id="KW-1188">Viral release from host cell</keyword>
<reference evidence="6" key="1">
    <citation type="journal article" date="2021" name="Proc. Natl. Acad. Sci. U.S.A.">
        <title>A Catalog of Tens of Thousands of Viruses from Human Metagenomes Reveals Hidden Associations with Chronic Diseases.</title>
        <authorList>
            <person name="Tisza M.J."/>
            <person name="Buck C.B."/>
        </authorList>
    </citation>
    <scope>NUCLEOTIDE SEQUENCE</scope>
    <source>
        <strain evidence="6">CtFYw8</strain>
    </source>
</reference>
<dbReference type="GO" id="GO:0098003">
    <property type="term" value="P:viral tail assembly"/>
    <property type="evidence" value="ECO:0007669"/>
    <property type="project" value="UniProtKB-KW"/>
</dbReference>
<evidence type="ECO:0000313" key="6">
    <source>
        <dbReference type="EMBL" id="DAE04634.1"/>
    </source>
</evidence>
<keyword evidence="4" id="KW-1133">Transmembrane helix</keyword>
<name>A0A8S5PCD2_9CAUD</name>
<keyword evidence="1" id="KW-1245">Viral tail assembly</keyword>
<dbReference type="Pfam" id="PF10145">
    <property type="entry name" value="PhageMin_Tail"/>
    <property type="match status" value="1"/>
</dbReference>
<proteinExistence type="predicted"/>
<feature type="transmembrane region" description="Helical" evidence="4">
    <location>
        <begin position="514"/>
        <end position="533"/>
    </location>
</feature>
<keyword evidence="4" id="KW-0472">Membrane</keyword>
<feature type="region of interest" description="Disordered" evidence="3">
    <location>
        <begin position="619"/>
        <end position="676"/>
    </location>
</feature>
<sequence length="725" mass="75515">MQVFNYNFNINGNFSQSITQMAQQTDAFTQKAQGACAWCEKWAGRLAKLNLASDYVQQLSATFRNFGQANVELDSQMHDLSAVAGVTGEGLKTIENYARESAKTFGSDAGTAVQGYKLLLSQLTPELGKCPQALKAMGDAIQTTSKLMGGDGTAAAEVLTTAMNQYGVSLADPMEASRKMAEMMNTMAAAGQAGSAELPAIKAALEQCGMAAKAANVSFEETNAAIQVLDKAGKKGSEGGVALRNTLSILSQGRFLPKDTREELEKAGIDVIALGDKSKSLKERLEMLKPILSDSALFSKLFGMENANAARALVQGTDSLAHFTEAVTGTNSAVEQAGVIMESAAEKKARFRQKIEDLKISFAQLTGGVSSYIGIMAGMLVPVSQLMPLILGTGKAIKFVVTLNYTSYLGRIATMARSAAVSIALMGSQTAITNGISLGFVGNVGRATLSLLRFATAGIWSGIKALGAFLLSLVTTGGASATFAGIASVSFGAFKLSAVSACRAVSIAIMNIPIIGWIAAAIAALIAVGVYFWNTSVKFRAVLKGLWAAFKAVFVGIGQLAKQTFGAIGDLIKAAFKLDAGGITAALNKLKGAYSSYGKEVGKAFNDAYTAEMKAGEKENAKKTAKRQGKQAATSPAGVPNVPTPSVPDVTGGTAGKTSSKKTGGGSVGSSDSGGKIRNVSIHVDKLVERLEIHTANLQESAERVKDVVAQALLSALNDTNLAME</sequence>
<evidence type="ECO:0000256" key="4">
    <source>
        <dbReference type="SAM" id="Phobius"/>
    </source>
</evidence>
<protein>
    <submittedName>
        <fullName evidence="6">Minor tail protein</fullName>
    </submittedName>
</protein>
<organism evidence="6">
    <name type="scientific">Myoviridae sp. ctFYw8</name>
    <dbReference type="NCBI Taxonomy" id="2825069"/>
    <lineage>
        <taxon>Viruses</taxon>
        <taxon>Duplodnaviria</taxon>
        <taxon>Heunggongvirae</taxon>
        <taxon>Uroviricota</taxon>
        <taxon>Caudoviricetes</taxon>
    </lineage>
</organism>
<evidence type="ECO:0000256" key="2">
    <source>
        <dbReference type="ARBA" id="ARBA00022612"/>
    </source>
</evidence>
<evidence type="ECO:0000256" key="1">
    <source>
        <dbReference type="ARBA" id="ARBA00022465"/>
    </source>
</evidence>
<dbReference type="EMBL" id="BK015392">
    <property type="protein sequence ID" value="DAE04634.1"/>
    <property type="molecule type" value="Genomic_DNA"/>
</dbReference>
<accession>A0A8S5PCD2</accession>
<dbReference type="PANTHER" id="PTHR37813:SF1">
    <property type="entry name" value="FELS-2 PROPHAGE PROTEIN"/>
    <property type="match status" value="1"/>
</dbReference>
<evidence type="ECO:0000259" key="5">
    <source>
        <dbReference type="Pfam" id="PF10145"/>
    </source>
</evidence>
<dbReference type="NCBIfam" id="TIGR01760">
    <property type="entry name" value="tape_meas_TP901"/>
    <property type="match status" value="1"/>
</dbReference>